<keyword evidence="2" id="KW-1185">Reference proteome</keyword>
<organism evidence="1 2">
    <name type="scientific">Goodea atripinnis</name>
    <dbReference type="NCBI Taxonomy" id="208336"/>
    <lineage>
        <taxon>Eukaryota</taxon>
        <taxon>Metazoa</taxon>
        <taxon>Chordata</taxon>
        <taxon>Craniata</taxon>
        <taxon>Vertebrata</taxon>
        <taxon>Euteleostomi</taxon>
        <taxon>Actinopterygii</taxon>
        <taxon>Neopterygii</taxon>
        <taxon>Teleostei</taxon>
        <taxon>Neoteleostei</taxon>
        <taxon>Acanthomorphata</taxon>
        <taxon>Ovalentaria</taxon>
        <taxon>Atherinomorphae</taxon>
        <taxon>Cyprinodontiformes</taxon>
        <taxon>Goodeidae</taxon>
        <taxon>Goodea</taxon>
    </lineage>
</organism>
<proteinExistence type="predicted"/>
<sequence>MASLVSGASWNGYLRNTAWVSCSVPAPTPCVVKGGGKPLYPLAPTRMQRVCSLTASTSRASVAEMTYAG</sequence>
<gene>
    <name evidence="1" type="ORF">GOODEAATRI_025189</name>
</gene>
<comment type="caution">
    <text evidence="1">The sequence shown here is derived from an EMBL/GenBank/DDBJ whole genome shotgun (WGS) entry which is preliminary data.</text>
</comment>
<protein>
    <submittedName>
        <fullName evidence="1">Uncharacterized protein</fullName>
    </submittedName>
</protein>
<evidence type="ECO:0000313" key="1">
    <source>
        <dbReference type="EMBL" id="MEQ2172808.1"/>
    </source>
</evidence>
<accession>A0ABV0NN11</accession>
<name>A0ABV0NN11_9TELE</name>
<dbReference type="EMBL" id="JAHRIO010042908">
    <property type="protein sequence ID" value="MEQ2172808.1"/>
    <property type="molecule type" value="Genomic_DNA"/>
</dbReference>
<evidence type="ECO:0000313" key="2">
    <source>
        <dbReference type="Proteomes" id="UP001476798"/>
    </source>
</evidence>
<reference evidence="1 2" key="1">
    <citation type="submission" date="2021-06" db="EMBL/GenBank/DDBJ databases">
        <authorList>
            <person name="Palmer J.M."/>
        </authorList>
    </citation>
    <scope>NUCLEOTIDE SEQUENCE [LARGE SCALE GENOMIC DNA]</scope>
    <source>
        <strain evidence="1 2">GA_2019</strain>
        <tissue evidence="1">Muscle</tissue>
    </source>
</reference>
<dbReference type="Proteomes" id="UP001476798">
    <property type="component" value="Unassembled WGS sequence"/>
</dbReference>